<evidence type="ECO:0000256" key="1">
    <source>
        <dbReference type="SAM" id="MobiDB-lite"/>
    </source>
</evidence>
<proteinExistence type="predicted"/>
<keyword evidence="3" id="KW-1185">Reference proteome</keyword>
<dbReference type="EMBL" id="JBGBPQ010000012">
    <property type="protein sequence ID" value="KAL1514566.1"/>
    <property type="molecule type" value="Genomic_DNA"/>
</dbReference>
<dbReference type="AlphaFoldDB" id="A0AB34J767"/>
<feature type="compositionally biased region" description="Low complexity" evidence="1">
    <location>
        <begin position="134"/>
        <end position="151"/>
    </location>
</feature>
<feature type="region of interest" description="Disordered" evidence="1">
    <location>
        <begin position="205"/>
        <end position="269"/>
    </location>
</feature>
<name>A0AB34J767_PRYPA</name>
<feature type="region of interest" description="Disordered" evidence="1">
    <location>
        <begin position="134"/>
        <end position="153"/>
    </location>
</feature>
<reference evidence="2 3" key="1">
    <citation type="journal article" date="2024" name="Science">
        <title>Giant polyketide synthase enzymes in the biosynthesis of giant marine polyether toxins.</title>
        <authorList>
            <person name="Fallon T.R."/>
            <person name="Shende V.V."/>
            <person name="Wierzbicki I.H."/>
            <person name="Pendleton A.L."/>
            <person name="Watervoot N.F."/>
            <person name="Auber R.P."/>
            <person name="Gonzalez D.J."/>
            <person name="Wisecaver J.H."/>
            <person name="Moore B.S."/>
        </authorList>
    </citation>
    <scope>NUCLEOTIDE SEQUENCE [LARGE SCALE GENOMIC DNA]</scope>
    <source>
        <strain evidence="2 3">12B1</strain>
    </source>
</reference>
<protein>
    <submittedName>
        <fullName evidence="2">Uncharacterized protein</fullName>
    </submittedName>
</protein>
<evidence type="ECO:0000313" key="3">
    <source>
        <dbReference type="Proteomes" id="UP001515480"/>
    </source>
</evidence>
<accession>A0AB34J767</accession>
<gene>
    <name evidence="2" type="ORF">AB1Y20_003660</name>
</gene>
<comment type="caution">
    <text evidence="2">The sequence shown here is derived from an EMBL/GenBank/DDBJ whole genome shotgun (WGS) entry which is preliminary data.</text>
</comment>
<evidence type="ECO:0000313" key="2">
    <source>
        <dbReference type="EMBL" id="KAL1514566.1"/>
    </source>
</evidence>
<feature type="compositionally biased region" description="Acidic residues" evidence="1">
    <location>
        <begin position="229"/>
        <end position="265"/>
    </location>
</feature>
<dbReference type="Proteomes" id="UP001515480">
    <property type="component" value="Unassembled WGS sequence"/>
</dbReference>
<organism evidence="2 3">
    <name type="scientific">Prymnesium parvum</name>
    <name type="common">Toxic golden alga</name>
    <dbReference type="NCBI Taxonomy" id="97485"/>
    <lineage>
        <taxon>Eukaryota</taxon>
        <taxon>Haptista</taxon>
        <taxon>Haptophyta</taxon>
        <taxon>Prymnesiophyceae</taxon>
        <taxon>Prymnesiales</taxon>
        <taxon>Prymnesiaceae</taxon>
        <taxon>Prymnesium</taxon>
    </lineage>
</organism>
<sequence>MDEQLTELRCVVGEGPSEATLRGLLARTSGDVAAAANAFFDGSTAEQVMSDSAAGACHSRPGDDVLATLFKTLEDVGRKLAERDQQLDLATRVCETLVRRVEVAERTVASCDADQCEREEAAAKDEAEAAAAAALSSAQAEADTTSTASASGRLPAGFGRLHHILRAITALPLMPASRLLRWVGGMIRSPLLLNYTWPLVPLTSGTEPASSTPARGAEGAATNPRPVEMESEAMDDEEYEHEGEEEDDEEMDGEEEEEDEDEEDETLVKESEDVAQMAATVAAVQAQARQALSLPAELLEHVTAWEAQQAGLELEWRQRQSRLHAEFEERKRRLEEQQIGQRKKFREACNEALRPLYEEGAEVCAELEKLLVGKICRICQAAADTAVLPEVQRGPLARIKAISFGKMDSPLRIPNCPSRGMASVPVSAGVLVTLEKIVDRNGIAMLPASDDPMAPFTRSGRGTTEMKIPLRLLSSRVRMLTEEETALAVGAASGTNESIFIVRYSGGENGAPIEPVEIKPAGLSLAEYEISFASGVTALRVEHRADGPVKCRAEPAAQKQVFSETPVELYTEEVDNETHNIVQLYFSDLRDEVAVDVLNLTNSELTLQDTECVVFQQDATGAALNYKIIVRDGAVIAVLYQEGDEVHSSPFVEHRLPPPGSYVTLPDGSLGKLQALPRGLIVACNPRDLPENAPQFPLRSGLRAKGKHPAELPGVVDIEILQQDGAVLWPPHQCSIPVCALRKADSARLQAWHAQWDSYVTGRGKGAHALVERMEQVLEEGLNGSGRMPKEIVSQLTELYGELEEIQRELHDLKQPGVAEQQVNNLQRRIQRFAALARFG</sequence>